<dbReference type="EMBL" id="UOFE01000048">
    <property type="protein sequence ID" value="VAW55348.1"/>
    <property type="molecule type" value="Genomic_DNA"/>
</dbReference>
<dbReference type="PROSITE" id="PS51257">
    <property type="entry name" value="PROKAR_LIPOPROTEIN"/>
    <property type="match status" value="1"/>
</dbReference>
<organism evidence="1">
    <name type="scientific">hydrothermal vent metagenome</name>
    <dbReference type="NCBI Taxonomy" id="652676"/>
    <lineage>
        <taxon>unclassified sequences</taxon>
        <taxon>metagenomes</taxon>
        <taxon>ecological metagenomes</taxon>
    </lineage>
</organism>
<dbReference type="AlphaFoldDB" id="A0A3B0WH44"/>
<protein>
    <submittedName>
        <fullName evidence="1">Uncharacterized protein</fullName>
    </submittedName>
</protein>
<name>A0A3B0WH44_9ZZZZ</name>
<gene>
    <name evidence="1" type="ORF">MNBD_GAMMA05-2423</name>
</gene>
<proteinExistence type="predicted"/>
<sequence length="362" mass="41793">MDKFYYFKLFQFCLVVIFVTACSNEQPQEKADVDNVWKNVTLPDLSSPSIKLSVANVVNPRFKQLTNSQIEKILNRTQQLVKQYFNVDVLFSKPETLSIESVFNGLDKMLIQNRRTEIIDINFIDKQDRENMQQALFKTLSLYRDNKNNVIEFAQPYLLQPEIKHKDFISFSYALADTLISRLSYWKNQTADDGKPVLDGSEYNQWVWWDSLGYGDLQYDVVLTNQLVASAENYGMDVHSSIRGGLTAGTTTYNKNTQFNSYVYIMVYPMLNNTDLLTTLRQDESYTEEQIINYSAALLTHELGHMLLHLGHPFGNNHCIMSPTVMLNYRDWYDNLDVSLCAVGSSKGMQVGAVELEYNKNW</sequence>
<evidence type="ECO:0000313" key="1">
    <source>
        <dbReference type="EMBL" id="VAW55348.1"/>
    </source>
</evidence>
<dbReference type="SUPFAM" id="SSF55486">
    <property type="entry name" value="Metalloproteases ('zincins'), catalytic domain"/>
    <property type="match status" value="1"/>
</dbReference>
<reference evidence="1" key="1">
    <citation type="submission" date="2018-06" db="EMBL/GenBank/DDBJ databases">
        <authorList>
            <person name="Zhirakovskaya E."/>
        </authorList>
    </citation>
    <scope>NUCLEOTIDE SEQUENCE</scope>
</reference>
<accession>A0A3B0WH44</accession>